<name>A0A3N2BLT8_9MICO</name>
<dbReference type="EMBL" id="RKHL01000002">
    <property type="protein sequence ID" value="ROR76004.1"/>
    <property type="molecule type" value="Genomic_DNA"/>
</dbReference>
<feature type="region of interest" description="Disordered" evidence="1">
    <location>
        <begin position="267"/>
        <end position="296"/>
    </location>
</feature>
<sequence length="716" mass="81616">MDAPGNDLTKSVLRTRAIAWQYFSDRHGHRPTSDGGQLDEQVLHRWMREVHELRSQGSLSAEDQQLLDEVAPDWARTRGRSEESLTRLRSRIEEWSEFVSIHAVDPRGHRSNPNAERRLHSWLLTLQLADTRGAVDPEFREILDAEAPWWRTRIAPTQPASSAAPRRETPLIIHAAPPETAGSFTLGYAEWPAEGLSATQRSSLLMLAQWLAFTLHHGRTPRNTPLDDEDIERRLAQWMARMRSEFRRGALHPAVIAALDAAVSGWANTPRRGRPPKTATTEVVSRRSPSRRDSPSDVVEIERSWIEHSPGMSALNSLIDRKMAGAFDHLTVRHQSSLLRFADWVDFTRTHGRQPGNARLVSAQEARLYEWMRVLRRARNRGELDPAVQTSFDDIAPEWIEARSVGRPRWVPTEDGEGRQVPRPHVLTANVATHKPRAAAYAEFIALHNHRPFSTAEDSAELSMARWFAKKRTQLIEGKLHPAVRAAISDELPGWDSTSGMLAFEIAATSDFHERLGQLEAYINEHDGQRPPRNRMPETPGYWLAEQKDLFRMGNLDHTRKRALDNVLSRGWHRPQADIDWSTALDSLVTFVSTNGHFPRRAAESDRSELKLEQWLRRQRAHLRTGDLSRQRSDALRRAVPGWDEPKLMATWTRSLHEVVEFYAAHRQLPRATAGHPYNWLAYQRSRHKAGLLSEAQVAMIDAAAPGWRPDDLTEP</sequence>
<comment type="caution">
    <text evidence="2">The sequence shown here is derived from an EMBL/GenBank/DDBJ whole genome shotgun (WGS) entry which is preliminary data.</text>
</comment>
<dbReference type="AlphaFoldDB" id="A0A3N2BLT8"/>
<gene>
    <name evidence="2" type="ORF">EDD42_3956</name>
</gene>
<reference evidence="2 3" key="1">
    <citation type="submission" date="2018-11" db="EMBL/GenBank/DDBJ databases">
        <title>Sequencing the genomes of 1000 actinobacteria strains.</title>
        <authorList>
            <person name="Klenk H.-P."/>
        </authorList>
    </citation>
    <scope>NUCLEOTIDE SEQUENCE [LARGE SCALE GENOMIC DNA]</scope>
    <source>
        <strain evidence="2 3">DSM 14012</strain>
    </source>
</reference>
<organism evidence="2 3">
    <name type="scientific">Plantibacter flavus</name>
    <dbReference type="NCBI Taxonomy" id="150123"/>
    <lineage>
        <taxon>Bacteria</taxon>
        <taxon>Bacillati</taxon>
        <taxon>Actinomycetota</taxon>
        <taxon>Actinomycetes</taxon>
        <taxon>Micrococcales</taxon>
        <taxon>Microbacteriaceae</taxon>
        <taxon>Plantibacter</taxon>
    </lineage>
</organism>
<dbReference type="Gene3D" id="6.10.140.530">
    <property type="match status" value="3"/>
</dbReference>
<evidence type="ECO:0000256" key="1">
    <source>
        <dbReference type="SAM" id="MobiDB-lite"/>
    </source>
</evidence>
<protein>
    <recommendedName>
        <fullName evidence="4">Helicase-associated domain-containing protein</fullName>
    </recommendedName>
</protein>
<dbReference type="PANTHER" id="PTHR33418">
    <property type="entry name" value="HELICASE-ASSOCIATED"/>
    <property type="match status" value="1"/>
</dbReference>
<proteinExistence type="predicted"/>
<accession>A0A3N2BLT8</accession>
<dbReference type="Proteomes" id="UP000266915">
    <property type="component" value="Unassembled WGS sequence"/>
</dbReference>
<keyword evidence="3" id="KW-1185">Reference proteome</keyword>
<dbReference type="PANTHER" id="PTHR33418:SF1">
    <property type="entry name" value="HELICASE-ASSOCIATED DOMAIN-CONTAINING PROTEIN"/>
    <property type="match status" value="1"/>
</dbReference>
<evidence type="ECO:0008006" key="4">
    <source>
        <dbReference type="Google" id="ProtNLM"/>
    </source>
</evidence>
<evidence type="ECO:0000313" key="2">
    <source>
        <dbReference type="EMBL" id="ROR76004.1"/>
    </source>
</evidence>
<evidence type="ECO:0000313" key="3">
    <source>
        <dbReference type="Proteomes" id="UP000266915"/>
    </source>
</evidence>